<dbReference type="HOGENOM" id="CLU_2560892_0_0_1"/>
<dbReference type="Gene3D" id="1.25.10.10">
    <property type="entry name" value="Leucine-rich Repeat Variant"/>
    <property type="match status" value="1"/>
</dbReference>
<dbReference type="Proteomes" id="UP000015102">
    <property type="component" value="Unassembled WGS sequence"/>
</dbReference>
<sequence length="82" mass="9126">MRLDILPLLFTSFDSNTIQVQGAALVATANVHEIIDEASLRVTVLPKIKAVYEKNALDAKIVGNVMTCIERILDKLDKQQFL</sequence>
<dbReference type="EMBL" id="CAQQ02017016">
    <property type="status" value="NOT_ANNOTATED_CDS"/>
    <property type="molecule type" value="Genomic_DNA"/>
</dbReference>
<keyword evidence="2" id="KW-1185">Reference proteome</keyword>
<dbReference type="EnsemblMetazoa" id="MESCA001498-RA">
    <property type="protein sequence ID" value="MESCA001498-PA"/>
    <property type="gene ID" value="MESCA001498"/>
</dbReference>
<accession>T1GDU7</accession>
<dbReference type="InterPro" id="IPR011989">
    <property type="entry name" value="ARM-like"/>
</dbReference>
<reference evidence="2" key="1">
    <citation type="submission" date="2013-02" db="EMBL/GenBank/DDBJ databases">
        <authorList>
            <person name="Hughes D."/>
        </authorList>
    </citation>
    <scope>NUCLEOTIDE SEQUENCE</scope>
    <source>
        <strain>Durham</strain>
        <strain evidence="2">NC isolate 2 -- Noor lab</strain>
    </source>
</reference>
<evidence type="ECO:0000313" key="2">
    <source>
        <dbReference type="Proteomes" id="UP000015102"/>
    </source>
</evidence>
<dbReference type="AlphaFoldDB" id="T1GDU7"/>
<organism evidence="1 2">
    <name type="scientific">Megaselia scalaris</name>
    <name type="common">Humpbacked fly</name>
    <name type="synonym">Phora scalaris</name>
    <dbReference type="NCBI Taxonomy" id="36166"/>
    <lineage>
        <taxon>Eukaryota</taxon>
        <taxon>Metazoa</taxon>
        <taxon>Ecdysozoa</taxon>
        <taxon>Arthropoda</taxon>
        <taxon>Hexapoda</taxon>
        <taxon>Insecta</taxon>
        <taxon>Pterygota</taxon>
        <taxon>Neoptera</taxon>
        <taxon>Endopterygota</taxon>
        <taxon>Diptera</taxon>
        <taxon>Brachycera</taxon>
        <taxon>Muscomorpha</taxon>
        <taxon>Platypezoidea</taxon>
        <taxon>Phoridae</taxon>
        <taxon>Megaseliini</taxon>
        <taxon>Megaselia</taxon>
    </lineage>
</organism>
<name>T1GDU7_MEGSC</name>
<reference evidence="1" key="2">
    <citation type="submission" date="2015-06" db="UniProtKB">
        <authorList>
            <consortium name="EnsemblMetazoa"/>
        </authorList>
    </citation>
    <scope>IDENTIFICATION</scope>
</reference>
<evidence type="ECO:0000313" key="1">
    <source>
        <dbReference type="EnsemblMetazoa" id="MESCA001498-PA"/>
    </source>
</evidence>
<proteinExistence type="predicted"/>
<dbReference type="EMBL" id="CAQQ02017017">
    <property type="status" value="NOT_ANNOTATED_CDS"/>
    <property type="molecule type" value="Genomic_DNA"/>
</dbReference>
<protein>
    <submittedName>
        <fullName evidence="1">Uncharacterized protein</fullName>
    </submittedName>
</protein>